<dbReference type="GO" id="GO:0006508">
    <property type="term" value="P:proteolysis"/>
    <property type="evidence" value="ECO:0007669"/>
    <property type="project" value="UniProtKB-KW"/>
</dbReference>
<keyword evidence="4 6" id="KW-0720">Serine protease</keyword>
<evidence type="ECO:0000256" key="7">
    <source>
        <dbReference type="RuleBase" id="RU003355"/>
    </source>
</evidence>
<proteinExistence type="inferred from homology"/>
<dbReference type="InterPro" id="IPR050131">
    <property type="entry name" value="Peptidase_S8_subtilisin-like"/>
</dbReference>
<dbReference type="Gene3D" id="3.40.50.200">
    <property type="entry name" value="Peptidase S8/S53 domain"/>
    <property type="match status" value="1"/>
</dbReference>
<comment type="similarity">
    <text evidence="1 6 7">Belongs to the peptidase S8 family.</text>
</comment>
<evidence type="ECO:0000256" key="3">
    <source>
        <dbReference type="ARBA" id="ARBA00022801"/>
    </source>
</evidence>
<feature type="active site" description="Charge relay system" evidence="5 6">
    <location>
        <position position="254"/>
    </location>
</feature>
<dbReference type="SUPFAM" id="SSF52743">
    <property type="entry name" value="Subtilisin-like"/>
    <property type="match status" value="1"/>
</dbReference>
<dbReference type="AlphaFoldDB" id="A0A4V2Y3C4"/>
<dbReference type="PANTHER" id="PTHR43806:SF11">
    <property type="entry name" value="CEREVISIN-RELATED"/>
    <property type="match status" value="1"/>
</dbReference>
<dbReference type="PIRSF" id="PIRSF037854">
    <property type="entry name" value="Dihydropyridine_esterase"/>
    <property type="match status" value="1"/>
</dbReference>
<dbReference type="PROSITE" id="PS00138">
    <property type="entry name" value="SUBTILASE_SER"/>
    <property type="match status" value="1"/>
</dbReference>
<dbReference type="GO" id="GO:0004252">
    <property type="term" value="F:serine-type endopeptidase activity"/>
    <property type="evidence" value="ECO:0007669"/>
    <property type="project" value="UniProtKB-UniRule"/>
</dbReference>
<dbReference type="PROSITE" id="PS51892">
    <property type="entry name" value="SUBTILASE"/>
    <property type="match status" value="1"/>
</dbReference>
<keyword evidence="2 6" id="KW-0645">Protease</keyword>
<dbReference type="OrthoDB" id="9798386at2"/>
<organism evidence="10 11">
    <name type="scientific">Streptomyces hainanensis</name>
    <dbReference type="NCBI Taxonomy" id="402648"/>
    <lineage>
        <taxon>Bacteria</taxon>
        <taxon>Bacillati</taxon>
        <taxon>Actinomycetota</taxon>
        <taxon>Actinomycetes</taxon>
        <taxon>Kitasatosporales</taxon>
        <taxon>Streptomycetaceae</taxon>
        <taxon>Streptomyces</taxon>
    </lineage>
</organism>
<keyword evidence="3 6" id="KW-0378">Hydrolase</keyword>
<evidence type="ECO:0000313" key="10">
    <source>
        <dbReference type="EMBL" id="TDC75935.1"/>
    </source>
</evidence>
<evidence type="ECO:0000256" key="8">
    <source>
        <dbReference type="SAM" id="SignalP"/>
    </source>
</evidence>
<evidence type="ECO:0000256" key="6">
    <source>
        <dbReference type="PROSITE-ProRule" id="PRU01240"/>
    </source>
</evidence>
<feature type="chain" id="PRO_5038533719" description="Peptidase S8/S53 domain-containing protein" evidence="8">
    <location>
        <begin position="21"/>
        <end position="1086"/>
    </location>
</feature>
<keyword evidence="11" id="KW-1185">Reference proteome</keyword>
<dbReference type="InterPro" id="IPR017297">
    <property type="entry name" value="Peptidase_S8A_DPH-A"/>
</dbReference>
<evidence type="ECO:0000256" key="5">
    <source>
        <dbReference type="PIRSR" id="PIRSR615500-1"/>
    </source>
</evidence>
<evidence type="ECO:0000259" key="9">
    <source>
        <dbReference type="Pfam" id="PF00082"/>
    </source>
</evidence>
<feature type="signal peptide" evidence="8">
    <location>
        <begin position="1"/>
        <end position="20"/>
    </location>
</feature>
<dbReference type="PROSITE" id="PS00136">
    <property type="entry name" value="SUBTILASE_ASP"/>
    <property type="match status" value="1"/>
</dbReference>
<accession>A0A4V2Y3C4</accession>
<dbReference type="InterPro" id="IPR015500">
    <property type="entry name" value="Peptidase_S8_subtilisin-rel"/>
</dbReference>
<dbReference type="InterPro" id="IPR013783">
    <property type="entry name" value="Ig-like_fold"/>
</dbReference>
<dbReference type="PROSITE" id="PS00137">
    <property type="entry name" value="SUBTILASE_HIS"/>
    <property type="match status" value="1"/>
</dbReference>
<feature type="domain" description="Peptidase S8/S53" evidence="9">
    <location>
        <begin position="213"/>
        <end position="480"/>
    </location>
</feature>
<dbReference type="Pfam" id="PF00082">
    <property type="entry name" value="Peptidase_S8"/>
    <property type="match status" value="1"/>
</dbReference>
<dbReference type="PANTHER" id="PTHR43806">
    <property type="entry name" value="PEPTIDASE S8"/>
    <property type="match status" value="1"/>
</dbReference>
<dbReference type="InterPro" id="IPR036852">
    <property type="entry name" value="Peptidase_S8/S53_dom_sf"/>
</dbReference>
<dbReference type="Gene3D" id="2.60.40.10">
    <property type="entry name" value="Immunoglobulins"/>
    <property type="match status" value="1"/>
</dbReference>
<reference evidence="10 11" key="1">
    <citation type="submission" date="2019-03" db="EMBL/GenBank/DDBJ databases">
        <title>Draft genome sequences of novel Actinobacteria.</title>
        <authorList>
            <person name="Sahin N."/>
            <person name="Ay H."/>
            <person name="Saygin H."/>
        </authorList>
    </citation>
    <scope>NUCLEOTIDE SEQUENCE [LARGE SCALE GENOMIC DNA]</scope>
    <source>
        <strain evidence="10 11">DSM 41900</strain>
    </source>
</reference>
<dbReference type="PRINTS" id="PR00723">
    <property type="entry name" value="SUBTILISIN"/>
</dbReference>
<dbReference type="EMBL" id="SMKI01000090">
    <property type="protein sequence ID" value="TDC75935.1"/>
    <property type="molecule type" value="Genomic_DNA"/>
</dbReference>
<dbReference type="InterPro" id="IPR022398">
    <property type="entry name" value="Peptidase_S8_His-AS"/>
</dbReference>
<comment type="caution">
    <text evidence="10">The sequence shown here is derived from an EMBL/GenBank/DDBJ whole genome shotgun (WGS) entry which is preliminary data.</text>
</comment>
<dbReference type="Proteomes" id="UP000295345">
    <property type="component" value="Unassembled WGS sequence"/>
</dbReference>
<name>A0A4V2Y3C4_9ACTN</name>
<feature type="active site" description="Charge relay system" evidence="5 6">
    <location>
        <position position="433"/>
    </location>
</feature>
<dbReference type="InterPro" id="IPR000209">
    <property type="entry name" value="Peptidase_S8/S53_dom"/>
</dbReference>
<keyword evidence="8" id="KW-0732">Signal</keyword>
<gene>
    <name evidence="10" type="ORF">E1283_11055</name>
</gene>
<feature type="active site" description="Charge relay system" evidence="5 6">
    <location>
        <position position="222"/>
    </location>
</feature>
<protein>
    <recommendedName>
        <fullName evidence="9">Peptidase S8/S53 domain-containing protein</fullName>
    </recommendedName>
</protein>
<evidence type="ECO:0000256" key="2">
    <source>
        <dbReference type="ARBA" id="ARBA00022670"/>
    </source>
</evidence>
<evidence type="ECO:0000313" key="11">
    <source>
        <dbReference type="Proteomes" id="UP000295345"/>
    </source>
</evidence>
<evidence type="ECO:0000256" key="1">
    <source>
        <dbReference type="ARBA" id="ARBA00011073"/>
    </source>
</evidence>
<dbReference type="InterPro" id="IPR023828">
    <property type="entry name" value="Peptidase_S8_Ser-AS"/>
</dbReference>
<dbReference type="GO" id="GO:0005975">
    <property type="term" value="P:carbohydrate metabolic process"/>
    <property type="evidence" value="ECO:0007669"/>
    <property type="project" value="UniProtKB-ARBA"/>
</dbReference>
<dbReference type="InterPro" id="IPR023827">
    <property type="entry name" value="Peptidase_S8_Asp-AS"/>
</dbReference>
<sequence>MASAAVAAALTGGLTAPATASDGPSGGTFGRVAEQGQGGERIALITGDQVVVDAEGEVTGLIRAEGRENIPVRVLEIEGATHVLPADVQGLIADGTLDRQLFNVTELSREPYRERGGLGVIVTYSGERQANLLSAQDDEATTLDAINGEALTVADDELAGLWNTLTEPTGDTQRLAAEPRIESIALDGHVQATLDTSVPQIGAPEAWEAGFNGEGITIAVLDTGISDDHEDVTPRVIAEQNFSDASDTDDHFGHGTHVASIAAGTGAHSGGTYTGVAPGARLLDGKVLDDSGGGWDSGIIAGMEWAVEQGADIINMSLGGGESLEVDPMEAAVDALSAESDALFVIAAGNSGPSENSLGSPGTADAALTVGAVDKQDQLADFSSVGGRLRDAAVKPDVTAPGVDIGAAAAPGSVIEAEGTPVADGYVAISGTSMATPHVAGAAAILAQAHPDWTGEQIKAALTGSAVSTGDYTANQQGTGRIDVPAALAQTVIAETPSVNFGIVPFPHEEAEPVTEELTYRNLGDEDITLDLTVEGRAPDGSAAPEGLFTLGADQVTIPAGGTATVPVTASTAAGDQFGAYTLHVTATGGEETVRTSGSVLREEEKFDLTIEVTGRDGQPTADWDSLLFGLDGDEFTFLSGGEDGTATIRLPEGRYLTETSVYVGGEELTGVDVLLRPGVELTEDTTVTLDANDARPIQLTGPDYAAEQTDVSTYYDITAGDYGLSSAWTGGTLGNEFRTAQVGDVPDDVTFSATATTNWVNDDREYYLADRRDGSYYTGLRKRVSSYELARITTHQGASLPDRNAYLFNVPAGGFSTAYPVQLPRTTEVFVQAAAGPWTQEFWQIDPEENIDANYWSGPVDYEAGETYEATFNVGVFGPAINEGQGLYRFGNELFGVVNPFADGAGHTGDSLFDSASTTLYRNGEEYATADDYLDWVGFQLPAEEAEYELVTTASRDGIGASVTTEVTASYTFTSADPGEDEQVQLPASAIRFSPELALDSTAPGGETVQVPVTVQGSGAGDNLGSLTVSVSYDGGQTWTETPVEDGAVTVTNPAAGSTVSFHAEAVDGQGNTTTQTLIDAYRTT</sequence>
<evidence type="ECO:0000256" key="4">
    <source>
        <dbReference type="ARBA" id="ARBA00022825"/>
    </source>
</evidence>